<evidence type="ECO:0000256" key="3">
    <source>
        <dbReference type="ARBA" id="ARBA00022801"/>
    </source>
</evidence>
<dbReference type="CDD" id="cd04077">
    <property type="entry name" value="Peptidases_S8_PCSK9_ProteinaseK_like"/>
    <property type="match status" value="1"/>
</dbReference>
<evidence type="ECO:0000256" key="5">
    <source>
        <dbReference type="PROSITE-ProRule" id="PRU01240"/>
    </source>
</evidence>
<dbReference type="Pfam" id="PF00082">
    <property type="entry name" value="Peptidase_S8"/>
    <property type="match status" value="1"/>
</dbReference>
<dbReference type="PRINTS" id="PR00723">
    <property type="entry name" value="SUBTILISIN"/>
</dbReference>
<dbReference type="InterPro" id="IPR050131">
    <property type="entry name" value="Peptidase_S8_subtilisin-like"/>
</dbReference>
<gene>
    <name evidence="7" type="ORF">GB882_02950</name>
</gene>
<keyword evidence="8" id="KW-1185">Reference proteome</keyword>
<dbReference type="InterPro" id="IPR015500">
    <property type="entry name" value="Peptidase_S8_subtilisin-rel"/>
</dbReference>
<dbReference type="PANTHER" id="PTHR43806">
    <property type="entry name" value="PEPTIDASE S8"/>
    <property type="match status" value="1"/>
</dbReference>
<accession>A0A7J9UTG3</accession>
<keyword evidence="3 5" id="KW-0378">Hydrolase</keyword>
<dbReference type="FunFam" id="3.40.50.200:FF:000016">
    <property type="entry name" value="Proprotein convertase subtilisin/kexin type 9"/>
    <property type="match status" value="1"/>
</dbReference>
<keyword evidence="2 5" id="KW-0645">Protease</keyword>
<dbReference type="AlphaFoldDB" id="A0A7J9UTG3"/>
<dbReference type="Pfam" id="PF04122">
    <property type="entry name" value="CW_binding_2"/>
    <property type="match status" value="3"/>
</dbReference>
<feature type="non-terminal residue" evidence="7">
    <location>
        <position position="1"/>
    </location>
</feature>
<feature type="active site" description="Charge relay system" evidence="5">
    <location>
        <position position="167"/>
    </location>
</feature>
<dbReference type="GO" id="GO:0006508">
    <property type="term" value="P:proteolysis"/>
    <property type="evidence" value="ECO:0007669"/>
    <property type="project" value="UniProtKB-KW"/>
</dbReference>
<name>A0A7J9UTG3_9MICO</name>
<evidence type="ECO:0000256" key="2">
    <source>
        <dbReference type="ARBA" id="ARBA00022670"/>
    </source>
</evidence>
<dbReference type="PROSITE" id="PS00138">
    <property type="entry name" value="SUBTILASE_SER"/>
    <property type="match status" value="1"/>
</dbReference>
<dbReference type="InterPro" id="IPR034193">
    <property type="entry name" value="PCSK9_ProteinaseK-like"/>
</dbReference>
<feature type="active site" description="Charge relay system" evidence="5">
    <location>
        <position position="325"/>
    </location>
</feature>
<comment type="similarity">
    <text evidence="1 5">Belongs to the peptidase S8 family.</text>
</comment>
<dbReference type="GO" id="GO:0004252">
    <property type="term" value="F:serine-type endopeptidase activity"/>
    <property type="evidence" value="ECO:0007669"/>
    <property type="project" value="UniProtKB-UniRule"/>
</dbReference>
<sequence length="691" mass="67982">VVSFAVLTALVAGGGTTAAGATPGEDAAAPHTIEVAPGAEGLVRQELAEMGVTPDYEFTATADGFTAELTEAQADRLETLPAVESAEPARPIGILDTQDRAPWSLDRIDQVSGTDGRYTYPSSAGLGVRVYVVDTGVTPLADFGGRVAPGADFTGDGRNTTADCQGHGTHVAGTIASQTYGVAKRATIVPLRALRCDGNGVTSDVHKAVDWVLTHHPAGTPGVINLSIGGAEVDRSLEAAIQAAIDAGITVVAAAGNNNGDASRVSPADIDDAITVAASTGADARWVDDAQNGSNWGPQVDLFAPGTAIRSLYFDGRVALMTGTSMAAPHVAGAVALYLANAPTASPAAVAAALRSGASAGVLSAAGLNGSPNLLLNVRAALAPAAPATNAVARAGGRDRYETSAAVSAATFDPGVAVAYVATGAQFPDALSGASAAAHDDGPVLLVRPTAIPPAIGAELGRLRPRAIVVLGGEGAVAPAVYSALGAYTDGAVTRLGGADRYATAAAISAATFAAGAPVAYLATGASYPDALAGGAAAGGTGPVLLTAKATIPPAVAAELARLRPRRIVVLGGEGTVAPAVVTALRAYTDGAVTRLGGADRYATAAAVSAATFAGGAAVAYLATGTDFPDALSGAAAAGGAGPVLLVGRDGNVGPALAELGRLRPGRIVALGGEASVGRPVFDALGWYVAR</sequence>
<dbReference type="PANTHER" id="PTHR43806:SF11">
    <property type="entry name" value="CEREVISIN-RELATED"/>
    <property type="match status" value="1"/>
</dbReference>
<dbReference type="GO" id="GO:0005615">
    <property type="term" value="C:extracellular space"/>
    <property type="evidence" value="ECO:0007669"/>
    <property type="project" value="TreeGrafter"/>
</dbReference>
<dbReference type="Proteomes" id="UP000429644">
    <property type="component" value="Unassembled WGS sequence"/>
</dbReference>
<evidence type="ECO:0000313" key="7">
    <source>
        <dbReference type="EMBL" id="MPV87613.1"/>
    </source>
</evidence>
<dbReference type="SUPFAM" id="SSF52743">
    <property type="entry name" value="Subtilisin-like"/>
    <property type="match status" value="1"/>
</dbReference>
<reference evidence="7 8" key="1">
    <citation type="submission" date="2019-10" db="EMBL/GenBank/DDBJ databases">
        <title>Georgenia wutianyii sp. nov. and Georgenia yuyongxinii sp. nov. isolated from plateau pika (Ochotona curzoniae) in the Qinghai-Tibet plateau of China.</title>
        <authorList>
            <person name="Tian Z."/>
        </authorList>
    </citation>
    <scope>NUCLEOTIDE SEQUENCE [LARGE SCALE GENOMIC DNA]</scope>
    <source>
        <strain evidence="7 8">JCM 15130</strain>
    </source>
</reference>
<evidence type="ECO:0000256" key="1">
    <source>
        <dbReference type="ARBA" id="ARBA00011073"/>
    </source>
</evidence>
<evidence type="ECO:0000259" key="6">
    <source>
        <dbReference type="Pfam" id="PF00082"/>
    </source>
</evidence>
<dbReference type="Gene3D" id="3.40.50.200">
    <property type="entry name" value="Peptidase S8/S53 domain"/>
    <property type="match status" value="1"/>
</dbReference>
<feature type="domain" description="Peptidase S8/S53" evidence="6">
    <location>
        <begin position="127"/>
        <end position="358"/>
    </location>
</feature>
<dbReference type="InterPro" id="IPR022398">
    <property type="entry name" value="Peptidase_S8_His-AS"/>
</dbReference>
<dbReference type="PROSITE" id="PS00137">
    <property type="entry name" value="SUBTILASE_HIS"/>
    <property type="match status" value="1"/>
</dbReference>
<dbReference type="InterPro" id="IPR036852">
    <property type="entry name" value="Peptidase_S8/S53_dom_sf"/>
</dbReference>
<organism evidence="7 8">
    <name type="scientific">Georgenia ruanii</name>
    <dbReference type="NCBI Taxonomy" id="348442"/>
    <lineage>
        <taxon>Bacteria</taxon>
        <taxon>Bacillati</taxon>
        <taxon>Actinomycetota</taxon>
        <taxon>Actinomycetes</taxon>
        <taxon>Micrococcales</taxon>
        <taxon>Bogoriellaceae</taxon>
        <taxon>Georgenia</taxon>
    </lineage>
</organism>
<proteinExistence type="inferred from homology"/>
<evidence type="ECO:0000256" key="4">
    <source>
        <dbReference type="ARBA" id="ARBA00022825"/>
    </source>
</evidence>
<evidence type="ECO:0000313" key="8">
    <source>
        <dbReference type="Proteomes" id="UP000429644"/>
    </source>
</evidence>
<protein>
    <submittedName>
        <fullName evidence="7">S8 family serine peptidase</fullName>
    </submittedName>
</protein>
<keyword evidence="4 5" id="KW-0720">Serine protease</keyword>
<dbReference type="InterPro" id="IPR007253">
    <property type="entry name" value="Cell_wall-bd_2"/>
</dbReference>
<dbReference type="PROSITE" id="PS51892">
    <property type="entry name" value="SUBTILASE"/>
    <property type="match status" value="1"/>
</dbReference>
<dbReference type="InterPro" id="IPR000209">
    <property type="entry name" value="Peptidase_S8/S53_dom"/>
</dbReference>
<feature type="active site" description="Charge relay system" evidence="5">
    <location>
        <position position="134"/>
    </location>
</feature>
<dbReference type="EMBL" id="WHPD01000647">
    <property type="protein sequence ID" value="MPV87613.1"/>
    <property type="molecule type" value="Genomic_DNA"/>
</dbReference>
<comment type="caution">
    <text evidence="7">The sequence shown here is derived from an EMBL/GenBank/DDBJ whole genome shotgun (WGS) entry which is preliminary data.</text>
</comment>
<dbReference type="InterPro" id="IPR023828">
    <property type="entry name" value="Peptidase_S8_Ser-AS"/>
</dbReference>